<protein>
    <submittedName>
        <fullName evidence="2">Class I SAM-dependent methyltransferase</fullName>
    </submittedName>
</protein>
<dbReference type="EMBL" id="JAGZSV010000026">
    <property type="protein sequence ID" value="MBS6940366.1"/>
    <property type="molecule type" value="Genomic_DNA"/>
</dbReference>
<dbReference type="CDD" id="cd02440">
    <property type="entry name" value="AdoMet_MTases"/>
    <property type="match status" value="1"/>
</dbReference>
<comment type="caution">
    <text evidence="2">The sequence shown here is derived from an EMBL/GenBank/DDBJ whole genome shotgun (WGS) entry which is preliminary data.</text>
</comment>
<feature type="domain" description="Methyltransferase" evidence="1">
    <location>
        <begin position="46"/>
        <end position="140"/>
    </location>
</feature>
<dbReference type="GO" id="GO:0032259">
    <property type="term" value="P:methylation"/>
    <property type="evidence" value="ECO:0007669"/>
    <property type="project" value="UniProtKB-KW"/>
</dbReference>
<dbReference type="Pfam" id="PF13649">
    <property type="entry name" value="Methyltransf_25"/>
    <property type="match status" value="1"/>
</dbReference>
<dbReference type="Proteomes" id="UP000727506">
    <property type="component" value="Unassembled WGS sequence"/>
</dbReference>
<dbReference type="InterPro" id="IPR041698">
    <property type="entry name" value="Methyltransf_25"/>
</dbReference>
<evidence type="ECO:0000259" key="1">
    <source>
        <dbReference type="Pfam" id="PF13649"/>
    </source>
</evidence>
<dbReference type="AlphaFoldDB" id="A0A943YXM0"/>
<evidence type="ECO:0000313" key="2">
    <source>
        <dbReference type="EMBL" id="MBS6940366.1"/>
    </source>
</evidence>
<dbReference type="GO" id="GO:0008168">
    <property type="term" value="F:methyltransferase activity"/>
    <property type="evidence" value="ECO:0007669"/>
    <property type="project" value="UniProtKB-KW"/>
</dbReference>
<name>A0A943YXM0_9ACTN</name>
<accession>A0A943YXM0</accession>
<dbReference type="SUPFAM" id="SSF53335">
    <property type="entry name" value="S-adenosyl-L-methionine-dependent methyltransferases"/>
    <property type="match status" value="1"/>
</dbReference>
<dbReference type="InterPro" id="IPR029063">
    <property type="entry name" value="SAM-dependent_MTases_sf"/>
</dbReference>
<keyword evidence="2" id="KW-0489">Methyltransferase</keyword>
<gene>
    <name evidence="2" type="ORF">KH142_02585</name>
</gene>
<proteinExistence type="predicted"/>
<keyword evidence="2" id="KW-0808">Transferase</keyword>
<reference evidence="2" key="1">
    <citation type="submission" date="2021-02" db="EMBL/GenBank/DDBJ databases">
        <title>Infant gut strain persistence is associated with maternal origin, phylogeny, and functional potential including surface adhesion and iron acquisition.</title>
        <authorList>
            <person name="Lou Y.C."/>
        </authorList>
    </citation>
    <scope>NUCLEOTIDE SEQUENCE</scope>
    <source>
        <strain evidence="2">L2_039_000G1_dasL2_039_000G1_concoct_11</strain>
    </source>
</reference>
<organism evidence="2 3">
    <name type="scientific">Slackia piriformis</name>
    <dbReference type="NCBI Taxonomy" id="626934"/>
    <lineage>
        <taxon>Bacteria</taxon>
        <taxon>Bacillati</taxon>
        <taxon>Actinomycetota</taxon>
        <taxon>Coriobacteriia</taxon>
        <taxon>Eggerthellales</taxon>
        <taxon>Eggerthellaceae</taxon>
        <taxon>Slackia</taxon>
    </lineage>
</organism>
<dbReference type="Gene3D" id="3.40.50.150">
    <property type="entry name" value="Vaccinia Virus protein VP39"/>
    <property type="match status" value="1"/>
</dbReference>
<sequence length="253" mass="27363">MNQETPTMLDLVIELHKPLDRLGPGSAEATHRALDFIDGLDAMEHVLDLGCGTGAQTMILAERIPGAITGVDLFSDFTDVLNAHAAQRGLGDRVRGVSGSMDALDASPESIDLIWCEGAIDGVGFAKMLEYWNAFLKPGGYVAVTCPSWLTDARIAEVDDFWTQAGSGLDTVAENIGFLQKAGYASMAAFVLPKECWTENYFVPRRTAGADLAAKYPGDETVGEFIAGNRREEELFAAYGDSYGYVFYIGKKL</sequence>
<evidence type="ECO:0000313" key="3">
    <source>
        <dbReference type="Proteomes" id="UP000727506"/>
    </source>
</evidence>